<reference evidence="2 3" key="1">
    <citation type="journal article" date="2015" name="BMC Genomics">
        <title>Gene expression during zombie ant biting behavior reflects the complexity underlying fungal parasitic behavioral manipulation.</title>
        <authorList>
            <person name="de Bekker C."/>
            <person name="Ohm R.A."/>
            <person name="Loreto R.G."/>
            <person name="Sebastian A."/>
            <person name="Albert I."/>
            <person name="Merrow M."/>
            <person name="Brachmann A."/>
            <person name="Hughes D.P."/>
        </authorList>
    </citation>
    <scope>NUCLEOTIDE SEQUENCE [LARGE SCALE GENOMIC DNA]</scope>
    <source>
        <strain evidence="2 3">SC16a</strain>
    </source>
</reference>
<comment type="caution">
    <text evidence="2">The sequence shown here is derived from an EMBL/GenBank/DDBJ whole genome shotgun (WGS) entry which is preliminary data.</text>
</comment>
<gene>
    <name evidence="2" type="ORF">XA68_10318</name>
</gene>
<dbReference type="InterPro" id="IPR013216">
    <property type="entry name" value="Methyltransf_11"/>
</dbReference>
<dbReference type="CDD" id="cd02440">
    <property type="entry name" value="AdoMet_MTases"/>
    <property type="match status" value="1"/>
</dbReference>
<sequence length="270" mass="30018">MAEPKVSLDLDSQELARIYDSNSNYQLEGGKVLLKMMGVSLGWTVYDIGCGTGLLASHAADIVGPRGRIVGLEPLEERVIIARSRARDNLSFELGDAQDLAHIASESADGAYLNSVLHWVPDPMRAIHEAYRILKPGGRIGISTGSGDYPQPHGIIRSRVLARDCYRGYTGHTQDRPNHTESELRHQMAAAGFRDIKVDMHRSFVETDDEKAMVDFCEAFSFGNYLGHLPNHLKSAVRHDLELEFAKFRTGEGKVRMNDMLRMIAVAEKP</sequence>
<dbReference type="STRING" id="268505.A0A2A9PHV5"/>
<proteinExistence type="predicted"/>
<dbReference type="Pfam" id="PF08241">
    <property type="entry name" value="Methyltransf_11"/>
    <property type="match status" value="1"/>
</dbReference>
<accession>A0A2A9PHV5</accession>
<dbReference type="Gene3D" id="3.40.50.150">
    <property type="entry name" value="Vaccinia Virus protein VP39"/>
    <property type="match status" value="1"/>
</dbReference>
<dbReference type="PANTHER" id="PTHR43861:SF1">
    <property type="entry name" value="TRANS-ACONITATE 2-METHYLTRANSFERASE"/>
    <property type="match status" value="1"/>
</dbReference>
<protein>
    <recommendedName>
        <fullName evidence="1">Methyltransferase type 11 domain-containing protein</fullName>
    </recommendedName>
</protein>
<feature type="domain" description="Methyltransferase type 11" evidence="1">
    <location>
        <begin position="47"/>
        <end position="140"/>
    </location>
</feature>
<dbReference type="PANTHER" id="PTHR43861">
    <property type="entry name" value="TRANS-ACONITATE 2-METHYLTRANSFERASE-RELATED"/>
    <property type="match status" value="1"/>
</dbReference>
<dbReference type="AlphaFoldDB" id="A0A2A9PHV5"/>
<dbReference type="OrthoDB" id="66144at2759"/>
<dbReference type="Proteomes" id="UP000037136">
    <property type="component" value="Unassembled WGS sequence"/>
</dbReference>
<evidence type="ECO:0000313" key="3">
    <source>
        <dbReference type="Proteomes" id="UP000037136"/>
    </source>
</evidence>
<keyword evidence="3" id="KW-1185">Reference proteome</keyword>
<reference evidence="2 3" key="2">
    <citation type="journal article" date="2017" name="Sci. Rep.">
        <title>Ant-infecting Ophiocordyceps genomes reveal a high diversity of potential behavioral manipulation genes and a possible major role for enterotoxins.</title>
        <authorList>
            <person name="de Bekker C."/>
            <person name="Ohm R.A."/>
            <person name="Evans H.C."/>
            <person name="Brachmann A."/>
            <person name="Hughes D.P."/>
        </authorList>
    </citation>
    <scope>NUCLEOTIDE SEQUENCE [LARGE SCALE GENOMIC DNA]</scope>
    <source>
        <strain evidence="2 3">SC16a</strain>
    </source>
</reference>
<evidence type="ECO:0000259" key="1">
    <source>
        <dbReference type="Pfam" id="PF08241"/>
    </source>
</evidence>
<name>A0A2A9PHV5_OPHUN</name>
<evidence type="ECO:0000313" key="2">
    <source>
        <dbReference type="EMBL" id="PFH60804.1"/>
    </source>
</evidence>
<dbReference type="EMBL" id="LAZP02000107">
    <property type="protein sequence ID" value="PFH60804.1"/>
    <property type="molecule type" value="Genomic_DNA"/>
</dbReference>
<dbReference type="SUPFAM" id="SSF53335">
    <property type="entry name" value="S-adenosyl-L-methionine-dependent methyltransferases"/>
    <property type="match status" value="1"/>
</dbReference>
<dbReference type="GO" id="GO:0008757">
    <property type="term" value="F:S-adenosylmethionine-dependent methyltransferase activity"/>
    <property type="evidence" value="ECO:0007669"/>
    <property type="project" value="InterPro"/>
</dbReference>
<organism evidence="2 3">
    <name type="scientific">Ophiocordyceps unilateralis</name>
    <name type="common">Zombie-ant fungus</name>
    <name type="synonym">Torrubia unilateralis</name>
    <dbReference type="NCBI Taxonomy" id="268505"/>
    <lineage>
        <taxon>Eukaryota</taxon>
        <taxon>Fungi</taxon>
        <taxon>Dikarya</taxon>
        <taxon>Ascomycota</taxon>
        <taxon>Pezizomycotina</taxon>
        <taxon>Sordariomycetes</taxon>
        <taxon>Hypocreomycetidae</taxon>
        <taxon>Hypocreales</taxon>
        <taxon>Ophiocordycipitaceae</taxon>
        <taxon>Ophiocordyceps</taxon>
    </lineage>
</organism>
<dbReference type="InterPro" id="IPR029063">
    <property type="entry name" value="SAM-dependent_MTases_sf"/>
</dbReference>